<evidence type="ECO:0000313" key="3">
    <source>
        <dbReference type="Proteomes" id="UP000499080"/>
    </source>
</evidence>
<sequence length="78" mass="8386">MKATASAPAPPSPSFPTTLAGGRLTHRVKFGVHQGHIHGGSSKESGFEPGAFLTRHLTTKASMVSELKRWYIVNEVDI</sequence>
<evidence type="ECO:0000313" key="2">
    <source>
        <dbReference type="EMBL" id="GBL72618.1"/>
    </source>
</evidence>
<reference evidence="2 3" key="1">
    <citation type="journal article" date="2019" name="Sci. Rep.">
        <title>Orb-weaving spider Araneus ventricosus genome elucidates the spidroin gene catalogue.</title>
        <authorList>
            <person name="Kono N."/>
            <person name="Nakamura H."/>
            <person name="Ohtoshi R."/>
            <person name="Moran D.A.P."/>
            <person name="Shinohara A."/>
            <person name="Yoshida Y."/>
            <person name="Fujiwara M."/>
            <person name="Mori M."/>
            <person name="Tomita M."/>
            <person name="Arakawa K."/>
        </authorList>
    </citation>
    <scope>NUCLEOTIDE SEQUENCE [LARGE SCALE GENOMIC DNA]</scope>
</reference>
<protein>
    <submittedName>
        <fullName evidence="2">Uncharacterized protein</fullName>
    </submittedName>
</protein>
<dbReference type="EMBL" id="BGPR01000002">
    <property type="protein sequence ID" value="GBL72618.1"/>
    <property type="molecule type" value="Genomic_DNA"/>
</dbReference>
<keyword evidence="3" id="KW-1185">Reference proteome</keyword>
<organism evidence="2 3">
    <name type="scientific">Araneus ventricosus</name>
    <name type="common">Orbweaver spider</name>
    <name type="synonym">Epeira ventricosa</name>
    <dbReference type="NCBI Taxonomy" id="182803"/>
    <lineage>
        <taxon>Eukaryota</taxon>
        <taxon>Metazoa</taxon>
        <taxon>Ecdysozoa</taxon>
        <taxon>Arthropoda</taxon>
        <taxon>Chelicerata</taxon>
        <taxon>Arachnida</taxon>
        <taxon>Araneae</taxon>
        <taxon>Araneomorphae</taxon>
        <taxon>Entelegynae</taxon>
        <taxon>Araneoidea</taxon>
        <taxon>Araneidae</taxon>
        <taxon>Araneus</taxon>
    </lineage>
</organism>
<proteinExistence type="predicted"/>
<evidence type="ECO:0000256" key="1">
    <source>
        <dbReference type="SAM" id="MobiDB-lite"/>
    </source>
</evidence>
<feature type="region of interest" description="Disordered" evidence="1">
    <location>
        <begin position="1"/>
        <end position="20"/>
    </location>
</feature>
<accession>A0A4Y1ZYR3</accession>
<dbReference type="AlphaFoldDB" id="A0A4Y1ZYR3"/>
<name>A0A4Y1ZYR3_ARAVE</name>
<comment type="caution">
    <text evidence="2">The sequence shown here is derived from an EMBL/GenBank/DDBJ whole genome shotgun (WGS) entry which is preliminary data.</text>
</comment>
<gene>
    <name evidence="2" type="ORF">AVEN_127878_1</name>
</gene>
<dbReference type="Proteomes" id="UP000499080">
    <property type="component" value="Unassembled WGS sequence"/>
</dbReference>